<evidence type="ECO:0000256" key="6">
    <source>
        <dbReference type="SAM" id="MobiDB-lite"/>
    </source>
</evidence>
<dbReference type="AlphaFoldDB" id="K2NGF6"/>
<proteinExistence type="predicted"/>
<dbReference type="InterPro" id="IPR050538">
    <property type="entry name" value="MAP_kinase_kinase_kinase"/>
</dbReference>
<evidence type="ECO:0000313" key="9">
    <source>
        <dbReference type="Proteomes" id="UP000007350"/>
    </source>
</evidence>
<feature type="compositionally biased region" description="Low complexity" evidence="6">
    <location>
        <begin position="525"/>
        <end position="545"/>
    </location>
</feature>
<dbReference type="PANTHER" id="PTHR48016:SF56">
    <property type="entry name" value="MAPKK KINASE"/>
    <property type="match status" value="1"/>
</dbReference>
<evidence type="ECO:0000256" key="2">
    <source>
        <dbReference type="ARBA" id="ARBA00022741"/>
    </source>
</evidence>
<gene>
    <name evidence="8" type="ORF">MOQ_008227</name>
</gene>
<feature type="region of interest" description="Disordered" evidence="6">
    <location>
        <begin position="525"/>
        <end position="574"/>
    </location>
</feature>
<evidence type="ECO:0000313" key="8">
    <source>
        <dbReference type="EMBL" id="EKF28037.1"/>
    </source>
</evidence>
<evidence type="ECO:0000256" key="4">
    <source>
        <dbReference type="ARBA" id="ARBA00022840"/>
    </source>
</evidence>
<dbReference type="Pfam" id="PF00069">
    <property type="entry name" value="Pkinase"/>
    <property type="match status" value="1"/>
</dbReference>
<feature type="compositionally biased region" description="Polar residues" evidence="6">
    <location>
        <begin position="473"/>
        <end position="483"/>
    </location>
</feature>
<feature type="region of interest" description="Disordered" evidence="6">
    <location>
        <begin position="663"/>
        <end position="689"/>
    </location>
</feature>
<organism evidence="8 9">
    <name type="scientific">Trypanosoma cruzi marinkellei</name>
    <dbReference type="NCBI Taxonomy" id="85056"/>
    <lineage>
        <taxon>Eukaryota</taxon>
        <taxon>Discoba</taxon>
        <taxon>Euglenozoa</taxon>
        <taxon>Kinetoplastea</taxon>
        <taxon>Metakinetoplastina</taxon>
        <taxon>Trypanosomatida</taxon>
        <taxon>Trypanosomatidae</taxon>
        <taxon>Trypanosoma</taxon>
        <taxon>Schizotrypanum</taxon>
    </lineage>
</organism>
<dbReference type="Gene3D" id="1.10.510.10">
    <property type="entry name" value="Transferase(Phosphotransferase) domain 1"/>
    <property type="match status" value="1"/>
</dbReference>
<dbReference type="PROSITE" id="PS00107">
    <property type="entry name" value="PROTEIN_KINASE_ATP"/>
    <property type="match status" value="1"/>
</dbReference>
<dbReference type="OrthoDB" id="266910at2759"/>
<keyword evidence="4 5" id="KW-0067">ATP-binding</keyword>
<protein>
    <submittedName>
        <fullName evidence="8">Protein kinase, putative</fullName>
    </submittedName>
</protein>
<feature type="compositionally biased region" description="Polar residues" evidence="6">
    <location>
        <begin position="399"/>
        <end position="412"/>
    </location>
</feature>
<comment type="caution">
    <text evidence="8">The sequence shown here is derived from an EMBL/GenBank/DDBJ whole genome shotgun (WGS) entry which is preliminary data.</text>
</comment>
<accession>K2NGF6</accession>
<feature type="domain" description="Protein kinase" evidence="7">
    <location>
        <begin position="882"/>
        <end position="1157"/>
    </location>
</feature>
<dbReference type="CDD" id="cd06606">
    <property type="entry name" value="STKc_MAPKKK"/>
    <property type="match status" value="1"/>
</dbReference>
<name>K2NGF6_TRYCR</name>
<sequence length="1182" mass="128981">MDSANSHVENNSVVGPPVSEPMVLEARTFCVVCGHFGSDFVLRKSGLKCSGCVGKTANKSWARLQQRQANELLSQATTRARIGSISSGVSGLGEHFNWTNFSVVESEEADSVPHEHIRNNGSSFDVPISPLPHVPHGRPLTPHMEGEKVTSSSSRQPHIMDYISNTACYQAAAAGISVKDAMCLVSNVTDSSTQGTNEDSYVSVTNNSLIASAAVSAPRRKAPAVPPRAKLTKPGLPSTEDVAEGGVMEAQVTKGDGEQKETTLHVRKLDPTAAHISPPQPPPPTPPIKTCGGPSSRKKRVKARETVVVDASYAVESSSGEVNGAESDEGFANTEGPLTLPPLLQSDSCYVPPKTPRADDFMILADASSDTMANDETYELQRSAAPVHTGSNDGKLKVPTSSQSFPNTSSMARTEVVKTKATQISAAQPASTFPPTSVQSSTDGTRSLAMHNSVSSRNGGDVPRGFPARKGLSATSTPGSSRTKVPRVQVQKQEQGLQMRQPSTSHVDPMSRSFGRCEITTCDSLRSSSLSSSSPSSSSLSSLERGLSRADASSQEKELPAEVTSQCQPSLDNASGLASSYGNIDRLYIKVEEPHYASPDETLLGPATQCFSASFSTNTMNQTTVPVPSAPGSKFTVTRHFLSSNQPQENANSLLASQRSLDQNAGLTTEGGEDTSLRTPGRRRSSASADRVEARKITFILCLYDRDSREELHSVRCRYFSDLVPLFQELKSLMNTLPQISVIRIPSVRYVPESYVAERREECQTFMDAVVQNHFLIRHPKMVKLLRLESYLNQNASLAGTMNMSSTACEEGGLHNTTKIGRRDSVTLFTQLDKDSLDQPRGMSSRNFLGRQMSTSSCLSTTSSVARRGTIDSIIKEDLEKVQLGNLIGRGTFGAVYLGLLPGHSTVVAVKIVKVNENVDEDFLHSMRKELDVLRAARHHNILRFLGSTYLERERELRVFTEYVECGNISTMVKKFGSLPLVVIQKYMIQILRGLQYLHNMAIVHRDIKGENILITKKGRCKLADFGCSGTLHEVEGREEMQGSPLWIAPEIINGAPPATAGDIWALGCVGIEMLQRPIWNIAGDLNPYIFLYRIGKLNGPPHGLPTEEEVERFGGREETREEYTCFGLYRDFLSCCLRMKPEERWSADELLKHPFLQKSFSKHLRWTPPKVDEEVAARTTA</sequence>
<keyword evidence="9" id="KW-1185">Reference proteome</keyword>
<dbReference type="PROSITE" id="PS00108">
    <property type="entry name" value="PROTEIN_KINASE_ST"/>
    <property type="match status" value="1"/>
</dbReference>
<evidence type="ECO:0000259" key="7">
    <source>
        <dbReference type="PROSITE" id="PS50011"/>
    </source>
</evidence>
<dbReference type="Proteomes" id="UP000007350">
    <property type="component" value="Unassembled WGS sequence"/>
</dbReference>
<evidence type="ECO:0000256" key="5">
    <source>
        <dbReference type="PROSITE-ProRule" id="PRU10141"/>
    </source>
</evidence>
<feature type="compositionally biased region" description="Polar residues" evidence="6">
    <location>
        <begin position="563"/>
        <end position="574"/>
    </location>
</feature>
<evidence type="ECO:0000256" key="1">
    <source>
        <dbReference type="ARBA" id="ARBA00022679"/>
    </source>
</evidence>
<dbReference type="SMART" id="SM00220">
    <property type="entry name" value="S_TKc"/>
    <property type="match status" value="1"/>
</dbReference>
<feature type="binding site" evidence="5">
    <location>
        <position position="911"/>
    </location>
    <ligand>
        <name>ATP</name>
        <dbReference type="ChEBI" id="CHEBI:30616"/>
    </ligand>
</feature>
<dbReference type="PROSITE" id="PS50011">
    <property type="entry name" value="PROTEIN_KINASE_DOM"/>
    <property type="match status" value="1"/>
</dbReference>
<dbReference type="InterPro" id="IPR008271">
    <property type="entry name" value="Ser/Thr_kinase_AS"/>
</dbReference>
<feature type="compositionally biased region" description="Polar residues" evidence="6">
    <location>
        <begin position="490"/>
        <end position="506"/>
    </location>
</feature>
<evidence type="ECO:0000256" key="3">
    <source>
        <dbReference type="ARBA" id="ARBA00022777"/>
    </source>
</evidence>
<dbReference type="InterPro" id="IPR000719">
    <property type="entry name" value="Prot_kinase_dom"/>
</dbReference>
<feature type="region of interest" description="Disordered" evidence="6">
    <location>
        <begin position="272"/>
        <end position="302"/>
    </location>
</feature>
<dbReference type="SUPFAM" id="SSF56112">
    <property type="entry name" value="Protein kinase-like (PK-like)"/>
    <property type="match status" value="1"/>
</dbReference>
<dbReference type="EMBL" id="AHKC01016926">
    <property type="protein sequence ID" value="EKF28037.1"/>
    <property type="molecule type" value="Genomic_DNA"/>
</dbReference>
<dbReference type="InterPro" id="IPR017441">
    <property type="entry name" value="Protein_kinase_ATP_BS"/>
</dbReference>
<feature type="region of interest" description="Disordered" evidence="6">
    <location>
        <begin position="385"/>
        <end position="513"/>
    </location>
</feature>
<feature type="region of interest" description="Disordered" evidence="6">
    <location>
        <begin position="221"/>
        <end position="241"/>
    </location>
</feature>
<keyword evidence="2 5" id="KW-0547">Nucleotide-binding</keyword>
<keyword evidence="1" id="KW-0808">Transferase</keyword>
<reference evidence="8 9" key="1">
    <citation type="journal article" date="2012" name="BMC Genomics">
        <title>Comparative genomic analysis of human infective Trypanosoma cruzi lineages with the bat-restricted subspecies T. cruzi marinkellei.</title>
        <authorList>
            <person name="Franzen O."/>
            <person name="Talavera-Lopez C."/>
            <person name="Ochaya S."/>
            <person name="Butler C.E."/>
            <person name="Messenger L.A."/>
            <person name="Lewis M.D."/>
            <person name="Llewellyn M.S."/>
            <person name="Marinkelle C.J."/>
            <person name="Tyler K.M."/>
            <person name="Miles M.A."/>
            <person name="Andersson B."/>
        </authorList>
    </citation>
    <scope>NUCLEOTIDE SEQUENCE [LARGE SCALE GENOMIC DNA]</scope>
    <source>
        <strain evidence="8 9">B7</strain>
    </source>
</reference>
<keyword evidence="3 8" id="KW-0418">Kinase</keyword>
<feature type="compositionally biased region" description="Pro residues" evidence="6">
    <location>
        <begin position="278"/>
        <end position="287"/>
    </location>
</feature>
<dbReference type="InterPro" id="IPR011009">
    <property type="entry name" value="Kinase-like_dom_sf"/>
</dbReference>
<dbReference type="PANTHER" id="PTHR48016">
    <property type="entry name" value="MAP KINASE KINASE KINASE SSK2-RELATED-RELATED"/>
    <property type="match status" value="1"/>
</dbReference>
<dbReference type="GO" id="GO:0004672">
    <property type="term" value="F:protein kinase activity"/>
    <property type="evidence" value="ECO:0007669"/>
    <property type="project" value="InterPro"/>
</dbReference>
<feature type="compositionally biased region" description="Polar residues" evidence="6">
    <location>
        <begin position="420"/>
        <end position="458"/>
    </location>
</feature>
<dbReference type="GO" id="GO:0005524">
    <property type="term" value="F:ATP binding"/>
    <property type="evidence" value="ECO:0007669"/>
    <property type="project" value="UniProtKB-UniRule"/>
</dbReference>